<accession>A0ABU1AZ41</accession>
<keyword evidence="4" id="KW-0732">Signal</keyword>
<evidence type="ECO:0000313" key="7">
    <source>
        <dbReference type="Proteomes" id="UP001225316"/>
    </source>
</evidence>
<feature type="domain" description="Sulfatase N-terminal" evidence="5">
    <location>
        <begin position="26"/>
        <end position="385"/>
    </location>
</feature>
<dbReference type="SUPFAM" id="SSF53649">
    <property type="entry name" value="Alkaline phosphatase-like"/>
    <property type="match status" value="1"/>
</dbReference>
<evidence type="ECO:0000259" key="5">
    <source>
        <dbReference type="Pfam" id="PF00884"/>
    </source>
</evidence>
<evidence type="ECO:0000256" key="1">
    <source>
        <dbReference type="ARBA" id="ARBA00008779"/>
    </source>
</evidence>
<proteinExistence type="inferred from homology"/>
<dbReference type="PANTHER" id="PTHR42693:SF53">
    <property type="entry name" value="ENDO-4-O-SULFATASE"/>
    <property type="match status" value="1"/>
</dbReference>
<keyword evidence="2" id="KW-0378">Hydrolase</keyword>
<dbReference type="Proteomes" id="UP001225316">
    <property type="component" value="Unassembled WGS sequence"/>
</dbReference>
<organism evidence="6 7">
    <name type="scientific">Thalassobacterium maritimum</name>
    <dbReference type="NCBI Taxonomy" id="3041265"/>
    <lineage>
        <taxon>Bacteria</taxon>
        <taxon>Pseudomonadati</taxon>
        <taxon>Verrucomicrobiota</taxon>
        <taxon>Opitutia</taxon>
        <taxon>Puniceicoccales</taxon>
        <taxon>Coraliomargaritaceae</taxon>
        <taxon>Thalassobacterium</taxon>
    </lineage>
</organism>
<evidence type="ECO:0000313" key="6">
    <source>
        <dbReference type="EMBL" id="MDQ8208237.1"/>
    </source>
</evidence>
<protein>
    <submittedName>
        <fullName evidence="6">Arylsulfatase</fullName>
    </submittedName>
</protein>
<dbReference type="PANTHER" id="PTHR42693">
    <property type="entry name" value="ARYLSULFATASE FAMILY MEMBER"/>
    <property type="match status" value="1"/>
</dbReference>
<comment type="similarity">
    <text evidence="1">Belongs to the sulfatase family.</text>
</comment>
<sequence length="515" mass="56153">MKALTFIAVFQVLLTAFSLQADEGLPNVVLIVAEDLGYGDLACYGATKVNTPNIDQLAARGRKFTDAHSASAASSPSRYAVLTGEYPFRRELWAPARNDAALLIDAEQATLATLFQAKGYATAFIGNWQLGFGEGGHDWSELLKSGPQQLGFDYFFGLPIGNSVSPFVYVENEQIVAADPADPLVYLGPKGGKAATPLTPIAPEAGKRSNNEFGGAVQAHAHYKDYEVGTRLTQQANDWIERSTSGQERQPFFLYYSTVQIHHPYTPAPQFRGSSEAGLYGDVIHELDWIVGQLLAQLESQGVLEDTLIILTSDNGPMFSVVGQEAFKQGHDSRGELLGYKFSAWEGGHRVPFIASWPGKIVPGTQSDQLLCTLDLFASFAALTDQTNVAPDSINMLPALLEDPEHPLRDHLLIAARQEGQLALRTGKWAYLPFQGGAGFKGRKPGQNNFAGPPAVAYSGRKNSDIQNGRIRKDAPPAQLYELETDLSQSTNLYHEHPDVVKQLVSQLSEYKVVK</sequence>
<feature type="region of interest" description="Disordered" evidence="3">
    <location>
        <begin position="443"/>
        <end position="469"/>
    </location>
</feature>
<dbReference type="EMBL" id="JARXHW010000027">
    <property type="protein sequence ID" value="MDQ8208237.1"/>
    <property type="molecule type" value="Genomic_DNA"/>
</dbReference>
<dbReference type="InterPro" id="IPR000917">
    <property type="entry name" value="Sulfatase_N"/>
</dbReference>
<dbReference type="Pfam" id="PF00884">
    <property type="entry name" value="Sulfatase"/>
    <property type="match status" value="1"/>
</dbReference>
<feature type="signal peptide" evidence="4">
    <location>
        <begin position="1"/>
        <end position="21"/>
    </location>
</feature>
<evidence type="ECO:0000256" key="2">
    <source>
        <dbReference type="ARBA" id="ARBA00022801"/>
    </source>
</evidence>
<dbReference type="InterPro" id="IPR017850">
    <property type="entry name" value="Alkaline_phosphatase_core_sf"/>
</dbReference>
<keyword evidence="7" id="KW-1185">Reference proteome</keyword>
<evidence type="ECO:0000256" key="3">
    <source>
        <dbReference type="SAM" id="MobiDB-lite"/>
    </source>
</evidence>
<feature type="chain" id="PRO_5045960171" evidence="4">
    <location>
        <begin position="22"/>
        <end position="515"/>
    </location>
</feature>
<dbReference type="CDD" id="cd16143">
    <property type="entry name" value="ARS_like"/>
    <property type="match status" value="1"/>
</dbReference>
<reference evidence="6 7" key="1">
    <citation type="submission" date="2023-04" db="EMBL/GenBank/DDBJ databases">
        <title>A novel bacteria isolated from coastal sediment.</title>
        <authorList>
            <person name="Liu X.-J."/>
            <person name="Du Z.-J."/>
        </authorList>
    </citation>
    <scope>NUCLEOTIDE SEQUENCE [LARGE SCALE GENOMIC DNA]</scope>
    <source>
        <strain evidence="6 7">SDUM461003</strain>
    </source>
</reference>
<dbReference type="InterPro" id="IPR050738">
    <property type="entry name" value="Sulfatase"/>
</dbReference>
<dbReference type="Gene3D" id="3.40.720.10">
    <property type="entry name" value="Alkaline Phosphatase, subunit A"/>
    <property type="match status" value="1"/>
</dbReference>
<dbReference type="Gene3D" id="3.30.1120.10">
    <property type="match status" value="1"/>
</dbReference>
<name>A0ABU1AZ41_9BACT</name>
<gene>
    <name evidence="6" type="ORF">QEH52_12005</name>
</gene>
<evidence type="ECO:0000256" key="4">
    <source>
        <dbReference type="SAM" id="SignalP"/>
    </source>
</evidence>
<comment type="caution">
    <text evidence="6">The sequence shown here is derived from an EMBL/GenBank/DDBJ whole genome shotgun (WGS) entry which is preliminary data.</text>
</comment>
<dbReference type="RefSeq" id="WP_308950744.1">
    <property type="nucleotide sequence ID" value="NZ_JARXHW010000027.1"/>
</dbReference>